<protein>
    <submittedName>
        <fullName evidence="2">Uncharacterized protein</fullName>
    </submittedName>
</protein>
<reference evidence="2 3" key="1">
    <citation type="submission" date="2018-06" db="EMBL/GenBank/DDBJ databases">
        <authorList>
            <consortium name="Pathogen Informatics"/>
            <person name="Doyle S."/>
        </authorList>
    </citation>
    <scope>NUCLEOTIDE SEQUENCE [LARGE SCALE GENOMIC DNA]</scope>
    <source>
        <strain evidence="2 3">NCTC11296</strain>
    </source>
</reference>
<dbReference type="Proteomes" id="UP000254465">
    <property type="component" value="Unassembled WGS sequence"/>
</dbReference>
<proteinExistence type="predicted"/>
<name>A0A377I8C1_AVIPA</name>
<organism evidence="2 3">
    <name type="scientific">Avibacterium paragallinarum</name>
    <name type="common">Haemophilus gallinarum</name>
    <dbReference type="NCBI Taxonomy" id="728"/>
    <lineage>
        <taxon>Bacteria</taxon>
        <taxon>Pseudomonadati</taxon>
        <taxon>Pseudomonadota</taxon>
        <taxon>Gammaproteobacteria</taxon>
        <taxon>Pasteurellales</taxon>
        <taxon>Pasteurellaceae</taxon>
        <taxon>Avibacterium</taxon>
    </lineage>
</organism>
<evidence type="ECO:0000256" key="1">
    <source>
        <dbReference type="SAM" id="MobiDB-lite"/>
    </source>
</evidence>
<sequence>MEKLKTSGFKSSAMTSQSSRNGKQDSYSTHVKHLTKSEIRSLQESKRNAYYEMMAMS</sequence>
<evidence type="ECO:0000313" key="3">
    <source>
        <dbReference type="Proteomes" id="UP000254465"/>
    </source>
</evidence>
<feature type="region of interest" description="Disordered" evidence="1">
    <location>
        <begin position="1"/>
        <end position="40"/>
    </location>
</feature>
<gene>
    <name evidence="2" type="ORF">NCTC11296_01429</name>
</gene>
<feature type="compositionally biased region" description="Polar residues" evidence="1">
    <location>
        <begin position="8"/>
        <end position="29"/>
    </location>
</feature>
<dbReference type="EMBL" id="UGHK01000002">
    <property type="protein sequence ID" value="STO71526.1"/>
    <property type="molecule type" value="Genomic_DNA"/>
</dbReference>
<accession>A0A377I8C1</accession>
<evidence type="ECO:0000313" key="2">
    <source>
        <dbReference type="EMBL" id="STO71526.1"/>
    </source>
</evidence>
<dbReference type="AlphaFoldDB" id="A0A377I8C1"/>